<protein>
    <recommendedName>
        <fullName evidence="3">CxC2-like cysteine cluster KDZ transposase-associated domain-containing protein</fullName>
    </recommendedName>
</protein>
<accession>A0A9P3GT25</accession>
<dbReference type="OrthoDB" id="3257768at2759"/>
<dbReference type="Proteomes" id="UP000703269">
    <property type="component" value="Unassembled WGS sequence"/>
</dbReference>
<evidence type="ECO:0000313" key="4">
    <source>
        <dbReference type="EMBL" id="GJF00704.1"/>
    </source>
</evidence>
<dbReference type="Pfam" id="PF18803">
    <property type="entry name" value="CxC2"/>
    <property type="match status" value="1"/>
</dbReference>
<feature type="region of interest" description="Disordered" evidence="1">
    <location>
        <begin position="508"/>
        <end position="537"/>
    </location>
</feature>
<evidence type="ECO:0000259" key="3">
    <source>
        <dbReference type="Pfam" id="PF18803"/>
    </source>
</evidence>
<dbReference type="AlphaFoldDB" id="A0A9P3GT25"/>
<feature type="region of interest" description="Disordered" evidence="1">
    <location>
        <begin position="655"/>
        <end position="687"/>
    </location>
</feature>
<reference evidence="4 5" key="1">
    <citation type="submission" date="2021-08" db="EMBL/GenBank/DDBJ databases">
        <title>Draft Genome Sequence of Phanerochaete sordida strain YK-624.</title>
        <authorList>
            <person name="Mori T."/>
            <person name="Dohra H."/>
            <person name="Suzuki T."/>
            <person name="Kawagishi H."/>
            <person name="Hirai H."/>
        </authorList>
    </citation>
    <scope>NUCLEOTIDE SEQUENCE [LARGE SCALE GENOMIC DNA]</scope>
    <source>
        <strain evidence="4 5">YK-624</strain>
    </source>
</reference>
<feature type="transmembrane region" description="Helical" evidence="2">
    <location>
        <begin position="233"/>
        <end position="252"/>
    </location>
</feature>
<dbReference type="InterPro" id="IPR040521">
    <property type="entry name" value="KDZ"/>
</dbReference>
<sequence length="687" mass="78486">MHAQRTLPRESYDPSTFSTFRALERFHILTLQSKITAYDYYMSLQKLTNAPALDKQYDRLKPFLRMVREWRYLKLLKRAGRAHVEDGVENIAPGGLCLRHPMCPRSGFNLPDNWETIPDNLKFIYTLVIAINANFRLKRRAVSNDARDPGLVSGEGYFVGDAAYREHILQYADQEDISTCTGFAAMAHANTKFNRGYTTTGVAMVVCARHGFILANGVGDLKKASDRYCNMDYISMSALVVYSLLALLIFSYDIACQWEQHIRDRLAYDKFPAHLRIALPDDAKLRFMIPKYHFWGHTEENHSQYSFNLVRGAGRTDREEIERNWSRHDATAASTREMGPGSRHDTLEDHFQWANFCKLVDLGRSFAKKLRCALKGFPFHNHLWLQFSEVEAWEANMKRDDPYYLAPLGLTEAQIKAQLAAEEDKRARMGNVSLHKVTPSTIIVELLEIEDLQFLLKYPVVTRETSTLVVDVVDRRAVIRRRIQAVWEVQAVYMPTVARLVASHAQRLPNRQGSGPGPHANTSSTRPLDPDAPERVPLFLPNELEPADLAESTDGLRDIENRLREGQMRSAIDSLCVQLHVRSRLLTFKARNDRGQRQNQRSNDKIENCLAKIKLSTTKYRRARTAKVVLVRPGSWEDKWPVLKDSDIRGLSGIEPQVDEDEEPTGWQQANSSAVPEIAEGTLRPYS</sequence>
<proteinExistence type="predicted"/>
<keyword evidence="2" id="KW-0812">Transmembrane</keyword>
<feature type="domain" description="CxC2-like cysteine cluster KDZ transposase-associated" evidence="3">
    <location>
        <begin position="8"/>
        <end position="49"/>
    </location>
</feature>
<dbReference type="EMBL" id="BPQB01000186">
    <property type="protein sequence ID" value="GJF00704.1"/>
    <property type="molecule type" value="Genomic_DNA"/>
</dbReference>
<keyword evidence="5" id="KW-1185">Reference proteome</keyword>
<evidence type="ECO:0000256" key="2">
    <source>
        <dbReference type="SAM" id="Phobius"/>
    </source>
</evidence>
<name>A0A9P3GT25_9APHY</name>
<keyword evidence="2" id="KW-0472">Membrane</keyword>
<organism evidence="4 5">
    <name type="scientific">Phanerochaete sordida</name>
    <dbReference type="NCBI Taxonomy" id="48140"/>
    <lineage>
        <taxon>Eukaryota</taxon>
        <taxon>Fungi</taxon>
        <taxon>Dikarya</taxon>
        <taxon>Basidiomycota</taxon>
        <taxon>Agaricomycotina</taxon>
        <taxon>Agaricomycetes</taxon>
        <taxon>Polyporales</taxon>
        <taxon>Phanerochaetaceae</taxon>
        <taxon>Phanerochaete</taxon>
    </lineage>
</organism>
<evidence type="ECO:0000313" key="5">
    <source>
        <dbReference type="Proteomes" id="UP000703269"/>
    </source>
</evidence>
<keyword evidence="2" id="KW-1133">Transmembrane helix</keyword>
<gene>
    <name evidence="4" type="ORF">PsYK624_170020</name>
</gene>
<dbReference type="InterPro" id="IPR041457">
    <property type="entry name" value="CxC2_KDZ-assoc"/>
</dbReference>
<dbReference type="Pfam" id="PF18758">
    <property type="entry name" value="KDZ"/>
    <property type="match status" value="1"/>
</dbReference>
<evidence type="ECO:0000256" key="1">
    <source>
        <dbReference type="SAM" id="MobiDB-lite"/>
    </source>
</evidence>
<comment type="caution">
    <text evidence="4">The sequence shown here is derived from an EMBL/GenBank/DDBJ whole genome shotgun (WGS) entry which is preliminary data.</text>
</comment>